<keyword evidence="2" id="KW-1185">Reference proteome</keyword>
<evidence type="ECO:0000313" key="2">
    <source>
        <dbReference type="Proteomes" id="UP001162162"/>
    </source>
</evidence>
<feature type="non-terminal residue" evidence="1">
    <location>
        <position position="1"/>
    </location>
</feature>
<protein>
    <submittedName>
        <fullName evidence="1">Uncharacterized protein</fullName>
    </submittedName>
</protein>
<comment type="caution">
    <text evidence="1">The sequence shown here is derived from an EMBL/GenBank/DDBJ whole genome shotgun (WGS) entry which is preliminary data.</text>
</comment>
<dbReference type="AlphaFoldDB" id="A0AAV8ZHI2"/>
<dbReference type="EMBL" id="JAPWTK010000002">
    <property type="protein sequence ID" value="KAJ8962927.1"/>
    <property type="molecule type" value="Genomic_DNA"/>
</dbReference>
<accession>A0AAV8ZHI2</accession>
<gene>
    <name evidence="1" type="ORF">NQ318_001340</name>
</gene>
<name>A0AAV8ZHI2_9CUCU</name>
<organism evidence="1 2">
    <name type="scientific">Aromia moschata</name>
    <dbReference type="NCBI Taxonomy" id="1265417"/>
    <lineage>
        <taxon>Eukaryota</taxon>
        <taxon>Metazoa</taxon>
        <taxon>Ecdysozoa</taxon>
        <taxon>Arthropoda</taxon>
        <taxon>Hexapoda</taxon>
        <taxon>Insecta</taxon>
        <taxon>Pterygota</taxon>
        <taxon>Neoptera</taxon>
        <taxon>Endopterygota</taxon>
        <taxon>Coleoptera</taxon>
        <taxon>Polyphaga</taxon>
        <taxon>Cucujiformia</taxon>
        <taxon>Chrysomeloidea</taxon>
        <taxon>Cerambycidae</taxon>
        <taxon>Cerambycinae</taxon>
        <taxon>Callichromatini</taxon>
        <taxon>Aromia</taxon>
    </lineage>
</organism>
<evidence type="ECO:0000313" key="1">
    <source>
        <dbReference type="EMBL" id="KAJ8962927.1"/>
    </source>
</evidence>
<sequence length="158" mass="18476">NHGTPKTITVDEDEILIRVSENPGLSTRRYCLNIYQLAYNLLSFYKICKPKTQIFLIRFYIRMRRHLLNEEFLIGTTHLLNFKNPHAVKERHFNVNFLCGVISNFVIGPFELPPNLTGLLTLSSISFTELLEYVPLALRENMWFMHDAVPPHFALQVR</sequence>
<reference evidence="1" key="1">
    <citation type="journal article" date="2023" name="Insect Mol. Biol.">
        <title>Genome sequencing provides insights into the evolution of gene families encoding plant cell wall-degrading enzymes in longhorned beetles.</title>
        <authorList>
            <person name="Shin N.R."/>
            <person name="Okamura Y."/>
            <person name="Kirsch R."/>
            <person name="Pauchet Y."/>
        </authorList>
    </citation>
    <scope>NUCLEOTIDE SEQUENCE</scope>
    <source>
        <strain evidence="1">AMC_N1</strain>
    </source>
</reference>
<dbReference type="Proteomes" id="UP001162162">
    <property type="component" value="Unassembled WGS sequence"/>
</dbReference>
<proteinExistence type="predicted"/>